<keyword evidence="1" id="KW-0175">Coiled coil</keyword>
<dbReference type="Proteomes" id="UP000192599">
    <property type="component" value="Unassembled WGS sequence"/>
</dbReference>
<name>A0A1V9VBA9_9BACT</name>
<proteinExistence type="predicted"/>
<evidence type="ECO:0000256" key="1">
    <source>
        <dbReference type="SAM" id="Coils"/>
    </source>
</evidence>
<dbReference type="Pfam" id="PF11741">
    <property type="entry name" value="AMIN"/>
    <property type="match status" value="1"/>
</dbReference>
<gene>
    <name evidence="3" type="ORF">AS859_06350</name>
</gene>
<evidence type="ECO:0000313" key="4">
    <source>
        <dbReference type="Proteomes" id="UP000192599"/>
    </source>
</evidence>
<dbReference type="RefSeq" id="WP_066358052.1">
    <property type="nucleotide sequence ID" value="NZ_JAMXDH010000004.1"/>
</dbReference>
<evidence type="ECO:0000313" key="3">
    <source>
        <dbReference type="EMBL" id="OQR41325.1"/>
    </source>
</evidence>
<protein>
    <recommendedName>
        <fullName evidence="2">AMIN domain-containing protein</fullName>
    </recommendedName>
</protein>
<feature type="domain" description="AMIN" evidence="2">
    <location>
        <begin position="157"/>
        <end position="244"/>
    </location>
</feature>
<accession>A0A1V9VBA9</accession>
<organism evidence="3 4">
    <name type="scientific">Aliarcobacter cryaerophilus</name>
    <dbReference type="NCBI Taxonomy" id="28198"/>
    <lineage>
        <taxon>Bacteria</taxon>
        <taxon>Pseudomonadati</taxon>
        <taxon>Campylobacterota</taxon>
        <taxon>Epsilonproteobacteria</taxon>
        <taxon>Campylobacterales</taxon>
        <taxon>Arcobacteraceae</taxon>
        <taxon>Aliarcobacter</taxon>
    </lineage>
</organism>
<feature type="coiled-coil region" evidence="1">
    <location>
        <begin position="84"/>
        <end position="116"/>
    </location>
</feature>
<dbReference type="InterPro" id="IPR021731">
    <property type="entry name" value="AMIN_dom"/>
</dbReference>
<dbReference type="AlphaFoldDB" id="A0A1V9VBA9"/>
<evidence type="ECO:0000259" key="2">
    <source>
        <dbReference type="Pfam" id="PF11741"/>
    </source>
</evidence>
<sequence>MKKVILGISIIFCVTLSGRDNPFAKYEEETGKMYELNETPKTVEEIQEAQYIQKIQNQINSQSEPVTSAPKANVQKAPEKTYTKKELEAIVQKANKQNEQKTKEIVKKELANVKKEPEQVIYVKPRADVDSDKTSTTVNPSSNSLKQKNILPFLNIENSDNELIIRSEHKMFKKFSIDKENKLAFDYKAKVNFNTKKEILSGSNFKNITVGNHQKGGYYRVAVELGSKVSKYSVDVNDKEIVIKLK</sequence>
<dbReference type="EMBL" id="LNTC01000071">
    <property type="protein sequence ID" value="OQR41325.1"/>
    <property type="molecule type" value="Genomic_DNA"/>
</dbReference>
<reference evidence="3 4" key="1">
    <citation type="submission" date="2017-04" db="EMBL/GenBank/DDBJ databases">
        <title>Accumulation and expression of multiple antibiotic resistance genes in Arcobacter cryaerophilus that thrives in sewage.</title>
        <authorList>
            <person name="Millar J.A."/>
            <person name="Raghavan R."/>
        </authorList>
    </citation>
    <scope>NUCLEOTIDE SEQUENCE [LARGE SCALE GENOMIC DNA]</scope>
    <source>
        <strain evidence="3 4">AZT-1</strain>
    </source>
</reference>
<comment type="caution">
    <text evidence="3">The sequence shown here is derived from an EMBL/GenBank/DDBJ whole genome shotgun (WGS) entry which is preliminary data.</text>
</comment>